<name>A0ABR3VMB3_HUMIN</name>
<feature type="compositionally biased region" description="Basic and acidic residues" evidence="1">
    <location>
        <begin position="548"/>
        <end position="560"/>
    </location>
</feature>
<reference evidence="3 4" key="1">
    <citation type="journal article" date="2024" name="Commun. Biol.">
        <title>Comparative genomic analysis of thermophilic fungi reveals convergent evolutionary adaptations and gene losses.</title>
        <authorList>
            <person name="Steindorff A.S."/>
            <person name="Aguilar-Pontes M.V."/>
            <person name="Robinson A.J."/>
            <person name="Andreopoulos B."/>
            <person name="LaButti K."/>
            <person name="Kuo A."/>
            <person name="Mondo S."/>
            <person name="Riley R."/>
            <person name="Otillar R."/>
            <person name="Haridas S."/>
            <person name="Lipzen A."/>
            <person name="Grimwood J."/>
            <person name="Schmutz J."/>
            <person name="Clum A."/>
            <person name="Reid I.D."/>
            <person name="Moisan M.C."/>
            <person name="Butler G."/>
            <person name="Nguyen T.T.M."/>
            <person name="Dewar K."/>
            <person name="Conant G."/>
            <person name="Drula E."/>
            <person name="Henrissat B."/>
            <person name="Hansel C."/>
            <person name="Singer S."/>
            <person name="Hutchinson M.I."/>
            <person name="de Vries R.P."/>
            <person name="Natvig D.O."/>
            <person name="Powell A.J."/>
            <person name="Tsang A."/>
            <person name="Grigoriev I.V."/>
        </authorList>
    </citation>
    <scope>NUCLEOTIDE SEQUENCE [LARGE SCALE GENOMIC DNA]</scope>
    <source>
        <strain evidence="3 4">CBS 620.91</strain>
    </source>
</reference>
<feature type="compositionally biased region" description="Polar residues" evidence="1">
    <location>
        <begin position="418"/>
        <end position="430"/>
    </location>
</feature>
<feature type="compositionally biased region" description="Low complexity" evidence="1">
    <location>
        <begin position="378"/>
        <end position="392"/>
    </location>
</feature>
<protein>
    <recommendedName>
        <fullName evidence="5">Glycoprotease family protein</fullName>
    </recommendedName>
</protein>
<feature type="region of interest" description="Disordered" evidence="1">
    <location>
        <begin position="293"/>
        <end position="350"/>
    </location>
</feature>
<sequence length="1027" mass="111630">MNNSRPPPSVAASGLSARSKEEWEEWEDDEVVTPSTTRNDRQFSPESGMAGGTVAEAAGHSNYPPSQRTSILTMTRIQRLRSRRRQLAQNEMFGIKVVTDMAKLREQQQQQQRQMYERRQTRTGKFVDAAALRALEGSPSDESIGTLAWLRGRSTKGKRVEQLTTEASQASQADLSPNARPIVIGFEVPAGSDIVVSPQTAVVETPVDFPAYFKKPPAPVASPNQPVSAWSPDTEDYVSPQSALDRGNVPAVPSIPQQYWSTDSGKKEIDSAVTPIYVEDDDDMATPVTLFEEDGSPVVTQRSPRVNKGIRRSATVASTQSQGWWDQVTSPFGPPTPQSPASSQKSPNMSQALWKEVDKKQLVPPTIFESEAESSTGPRTAATQQPQTQTSRRAPEIVIHNLSSGTMSPSSSSSSSSTKASAEPAQQSMAESEKPLAAVAAHSEALSTPRDQPPPYSPPSNKHRLQQPTTRYHAVFPSGHPLATLYPPSPGPVPPGLANTMTSQGAINLTDVPLTPASKEPQQAHLPDRPLGSFVPGDHFASVNGRGPRQEAERRRRRHEKEDAIAWRAGRFWHGRGGCSSCCGLGSCFGRPGREGRKRRRICFGVCAALVLILAGVGVALGILLTRRSAEPAEPPSRFFNVTGFPPVPKGVSTIIAPDSKAVTACVQPPSLWACALPKEQHATGVTEGFGPDQPPFIIQIQYDSDRDERWRLPSGDMQTIPSTAKPNPPPPSLREIAFLGNFTDGVVSSEKAGEPTPFFISILRSINDTVGPDELLPQQRRRWLDWLPGQITRRQTQLQPVINASALAPPPELDPDGSGRGAPAVLLPFPTQQPLRLYDRGLPTERLAFYSYFNKTTYVRSITPLIGNGPNATPVPEDANGGSLRSEARFLVTWLFVRYKVEIWTRATGTLDGRNSPNGTGTARLLTGRVSERNETQPGTFPYPVTVTLDTHGGPHGRKFAFVRGVDERQRIVLDDAKFVANRMNTTGDHVNPANDFDESLGGLDGGTGGCRCEYKNFLGVVNGRE</sequence>
<accession>A0ABR3VMB3</accession>
<feature type="region of interest" description="Disordered" evidence="1">
    <location>
        <begin position="515"/>
        <end position="560"/>
    </location>
</feature>
<evidence type="ECO:0000256" key="1">
    <source>
        <dbReference type="SAM" id="MobiDB-lite"/>
    </source>
</evidence>
<organism evidence="3 4">
    <name type="scientific">Humicola insolens</name>
    <name type="common">Soft-rot fungus</name>
    <dbReference type="NCBI Taxonomy" id="85995"/>
    <lineage>
        <taxon>Eukaryota</taxon>
        <taxon>Fungi</taxon>
        <taxon>Dikarya</taxon>
        <taxon>Ascomycota</taxon>
        <taxon>Pezizomycotina</taxon>
        <taxon>Sordariomycetes</taxon>
        <taxon>Sordariomycetidae</taxon>
        <taxon>Sordariales</taxon>
        <taxon>Chaetomiaceae</taxon>
        <taxon>Mycothermus</taxon>
    </lineage>
</organism>
<feature type="region of interest" description="Disordered" evidence="1">
    <location>
        <begin position="370"/>
        <end position="467"/>
    </location>
</feature>
<keyword evidence="4" id="KW-1185">Reference proteome</keyword>
<feature type="transmembrane region" description="Helical" evidence="2">
    <location>
        <begin position="602"/>
        <end position="625"/>
    </location>
</feature>
<evidence type="ECO:0008006" key="5">
    <source>
        <dbReference type="Google" id="ProtNLM"/>
    </source>
</evidence>
<gene>
    <name evidence="3" type="ORF">VTJ49DRAFT_3343</name>
</gene>
<comment type="caution">
    <text evidence="3">The sequence shown here is derived from an EMBL/GenBank/DDBJ whole genome shotgun (WGS) entry which is preliminary data.</text>
</comment>
<proteinExistence type="predicted"/>
<keyword evidence="2" id="KW-0812">Transmembrane</keyword>
<evidence type="ECO:0000256" key="2">
    <source>
        <dbReference type="SAM" id="Phobius"/>
    </source>
</evidence>
<feature type="compositionally biased region" description="Polar residues" evidence="1">
    <location>
        <begin position="315"/>
        <end position="330"/>
    </location>
</feature>
<feature type="compositionally biased region" description="Acidic residues" evidence="1">
    <location>
        <begin position="22"/>
        <end position="31"/>
    </location>
</feature>
<feature type="region of interest" description="Disordered" evidence="1">
    <location>
        <begin position="220"/>
        <end position="251"/>
    </location>
</feature>
<feature type="compositionally biased region" description="Low complexity" evidence="1">
    <location>
        <begin position="403"/>
        <end position="417"/>
    </location>
</feature>
<keyword evidence="2" id="KW-0472">Membrane</keyword>
<keyword evidence="2" id="KW-1133">Transmembrane helix</keyword>
<evidence type="ECO:0000313" key="3">
    <source>
        <dbReference type="EMBL" id="KAL1843029.1"/>
    </source>
</evidence>
<feature type="compositionally biased region" description="Polar residues" evidence="1">
    <location>
        <begin position="339"/>
        <end position="350"/>
    </location>
</feature>
<feature type="region of interest" description="Disordered" evidence="1">
    <location>
        <begin position="1"/>
        <end position="68"/>
    </location>
</feature>
<evidence type="ECO:0000313" key="4">
    <source>
        <dbReference type="Proteomes" id="UP001583172"/>
    </source>
</evidence>
<dbReference type="Proteomes" id="UP001583172">
    <property type="component" value="Unassembled WGS sequence"/>
</dbReference>
<dbReference type="EMBL" id="JAZGSY010000026">
    <property type="protein sequence ID" value="KAL1843029.1"/>
    <property type="molecule type" value="Genomic_DNA"/>
</dbReference>